<accession>A0A918I8E5</accession>
<reference evidence="2" key="2">
    <citation type="submission" date="2020-09" db="EMBL/GenBank/DDBJ databases">
        <authorList>
            <person name="Sun Q."/>
            <person name="Ohkuma M."/>
        </authorList>
    </citation>
    <scope>NUCLEOTIDE SEQUENCE</scope>
    <source>
        <strain evidence="2">JCM 4369</strain>
    </source>
</reference>
<name>A0A918I8E5_9ACTN</name>
<keyword evidence="3" id="KW-1185">Reference proteome</keyword>
<evidence type="ECO:0000256" key="1">
    <source>
        <dbReference type="SAM" id="Phobius"/>
    </source>
</evidence>
<protein>
    <submittedName>
        <fullName evidence="2">Uncharacterized protein</fullName>
    </submittedName>
</protein>
<evidence type="ECO:0000313" key="2">
    <source>
        <dbReference type="EMBL" id="GGU80000.1"/>
    </source>
</evidence>
<dbReference type="EMBL" id="BMTD01000002">
    <property type="protein sequence ID" value="GGU80000.1"/>
    <property type="molecule type" value="Genomic_DNA"/>
</dbReference>
<dbReference type="RefSeq" id="WP_191871440.1">
    <property type="nucleotide sequence ID" value="NZ_BMTD01000002.1"/>
</dbReference>
<reference evidence="2" key="1">
    <citation type="journal article" date="2014" name="Int. J. Syst. Evol. Microbiol.">
        <title>Complete genome sequence of Corynebacterium casei LMG S-19264T (=DSM 44701T), isolated from a smear-ripened cheese.</title>
        <authorList>
            <consortium name="US DOE Joint Genome Institute (JGI-PGF)"/>
            <person name="Walter F."/>
            <person name="Albersmeier A."/>
            <person name="Kalinowski J."/>
            <person name="Ruckert C."/>
        </authorList>
    </citation>
    <scope>NUCLEOTIDE SEQUENCE</scope>
    <source>
        <strain evidence="2">JCM 4369</strain>
    </source>
</reference>
<feature type="transmembrane region" description="Helical" evidence="1">
    <location>
        <begin position="46"/>
        <end position="76"/>
    </location>
</feature>
<keyword evidence="1" id="KW-0812">Transmembrane</keyword>
<evidence type="ECO:0000313" key="3">
    <source>
        <dbReference type="Proteomes" id="UP000618795"/>
    </source>
</evidence>
<dbReference type="AlphaFoldDB" id="A0A918I8E5"/>
<keyword evidence="1" id="KW-1133">Transmembrane helix</keyword>
<dbReference type="Proteomes" id="UP000618795">
    <property type="component" value="Unassembled WGS sequence"/>
</dbReference>
<comment type="caution">
    <text evidence="2">The sequence shown here is derived from an EMBL/GenBank/DDBJ whole genome shotgun (WGS) entry which is preliminary data.</text>
</comment>
<proteinExistence type="predicted"/>
<keyword evidence="1" id="KW-0472">Membrane</keyword>
<feature type="transmembrane region" description="Helical" evidence="1">
    <location>
        <begin position="88"/>
        <end position="110"/>
    </location>
</feature>
<organism evidence="2 3">
    <name type="scientific">Streptomyces filipinensis</name>
    <dbReference type="NCBI Taxonomy" id="66887"/>
    <lineage>
        <taxon>Bacteria</taxon>
        <taxon>Bacillati</taxon>
        <taxon>Actinomycetota</taxon>
        <taxon>Actinomycetes</taxon>
        <taxon>Kitasatosporales</taxon>
        <taxon>Streptomycetaceae</taxon>
        <taxon>Streptomyces</taxon>
    </lineage>
</organism>
<gene>
    <name evidence="2" type="ORF">GCM10010260_10200</name>
</gene>
<sequence length="127" mass="13738">MIGGFIALALFVALAVRYVVVAVRLWGHPERAPDAAQSFSVRGAPGWALTRGVVVVAASFVLMAVMVIALVVGLAVTRTQKPAEPWSGISAVSIGGMLLCWLLILLIGIFNRPRFLVLPYLRDKRRL</sequence>